<dbReference type="Pfam" id="PF00293">
    <property type="entry name" value="NUDIX"/>
    <property type="match status" value="1"/>
</dbReference>
<keyword evidence="2" id="KW-0378">Hydrolase</keyword>
<evidence type="ECO:0000256" key="1">
    <source>
        <dbReference type="ARBA" id="ARBA00001946"/>
    </source>
</evidence>
<dbReference type="SUPFAM" id="SSF55811">
    <property type="entry name" value="Nudix"/>
    <property type="match status" value="1"/>
</dbReference>
<feature type="domain" description="Nudix hydrolase" evidence="3">
    <location>
        <begin position="3"/>
        <end position="141"/>
    </location>
</feature>
<accession>A0A841AFA4</accession>
<dbReference type="Proteomes" id="UP000588158">
    <property type="component" value="Unassembled WGS sequence"/>
</dbReference>
<dbReference type="Gene3D" id="3.90.79.10">
    <property type="entry name" value="Nucleoside Triphosphate Pyrophosphohydrolase"/>
    <property type="match status" value="1"/>
</dbReference>
<evidence type="ECO:0000313" key="5">
    <source>
        <dbReference type="Proteomes" id="UP000588158"/>
    </source>
</evidence>
<comment type="cofactor">
    <cofactor evidence="1">
        <name>Mg(2+)</name>
        <dbReference type="ChEBI" id="CHEBI:18420"/>
    </cofactor>
</comment>
<keyword evidence="5" id="KW-1185">Reference proteome</keyword>
<name>A0A841AFA4_9MICO</name>
<dbReference type="EMBL" id="JACHLZ010000001">
    <property type="protein sequence ID" value="MBB5832617.1"/>
    <property type="molecule type" value="Genomic_DNA"/>
</dbReference>
<proteinExistence type="predicted"/>
<dbReference type="AlphaFoldDB" id="A0A841AFA4"/>
<evidence type="ECO:0000259" key="3">
    <source>
        <dbReference type="PROSITE" id="PS51462"/>
    </source>
</evidence>
<dbReference type="PANTHER" id="PTHR43046">
    <property type="entry name" value="GDP-MANNOSE MANNOSYL HYDROLASE"/>
    <property type="match status" value="1"/>
</dbReference>
<gene>
    <name evidence="4" type="ORF">HNR70_002430</name>
</gene>
<dbReference type="GO" id="GO:0016787">
    <property type="term" value="F:hydrolase activity"/>
    <property type="evidence" value="ECO:0007669"/>
    <property type="project" value="UniProtKB-KW"/>
</dbReference>
<dbReference type="PANTHER" id="PTHR43046:SF14">
    <property type="entry name" value="MUTT_NUDIX FAMILY PROTEIN"/>
    <property type="match status" value="1"/>
</dbReference>
<dbReference type="InterPro" id="IPR015797">
    <property type="entry name" value="NUDIX_hydrolase-like_dom_sf"/>
</dbReference>
<comment type="caution">
    <text evidence="4">The sequence shown here is derived from an EMBL/GenBank/DDBJ whole genome shotgun (WGS) entry which is preliminary data.</text>
</comment>
<dbReference type="RefSeq" id="WP_184325911.1">
    <property type="nucleotide sequence ID" value="NZ_JACHLZ010000001.1"/>
</dbReference>
<evidence type="ECO:0000256" key="2">
    <source>
        <dbReference type="ARBA" id="ARBA00022801"/>
    </source>
</evidence>
<organism evidence="4 5">
    <name type="scientific">Brachybacterium aquaticum</name>
    <dbReference type="NCBI Taxonomy" id="1432564"/>
    <lineage>
        <taxon>Bacteria</taxon>
        <taxon>Bacillati</taxon>
        <taxon>Actinomycetota</taxon>
        <taxon>Actinomycetes</taxon>
        <taxon>Micrococcales</taxon>
        <taxon>Dermabacteraceae</taxon>
        <taxon>Brachybacterium</taxon>
    </lineage>
</organism>
<dbReference type="InterPro" id="IPR000086">
    <property type="entry name" value="NUDIX_hydrolase_dom"/>
</dbReference>
<sequence length="155" mass="17294">MRTPRVGVKALIIRDQQVLMNRYLDPDGTEIYALPGGGQEHSEDQRSAMVRECREEIGATVEVFQPACMFEIMMDHRMVDGSPIPPFHQVNIAYWCGLAEGEEPGEGTEPDPGQDGTAWLDLAHLDRHIVHPPELARWLASDPSSRPFSLGVCRS</sequence>
<evidence type="ECO:0000313" key="4">
    <source>
        <dbReference type="EMBL" id="MBB5832617.1"/>
    </source>
</evidence>
<reference evidence="4 5" key="1">
    <citation type="submission" date="2020-08" db="EMBL/GenBank/DDBJ databases">
        <title>Sequencing the genomes of 1000 actinobacteria strains.</title>
        <authorList>
            <person name="Klenk H.-P."/>
        </authorList>
    </citation>
    <scope>NUCLEOTIDE SEQUENCE [LARGE SCALE GENOMIC DNA]</scope>
    <source>
        <strain evidence="4 5">DSM 28796</strain>
    </source>
</reference>
<dbReference type="PROSITE" id="PS51462">
    <property type="entry name" value="NUDIX"/>
    <property type="match status" value="1"/>
</dbReference>
<protein>
    <submittedName>
        <fullName evidence="4">ADP-ribose pyrophosphatase YjhB (NUDIX family)</fullName>
    </submittedName>
</protein>